<protein>
    <submittedName>
        <fullName evidence="1">Uncharacterized protein</fullName>
    </submittedName>
</protein>
<gene>
    <name evidence="1" type="ORF">PISMIDRAFT_686780</name>
</gene>
<proteinExistence type="predicted"/>
<sequence>MRKVHAYRYQHRTLKLYVSASAGLSGRYDHPPIHRYSNQIAVALDFRPFDHVPQLHKVCSVYVDGPRRRTDQYNRQLSVAIM</sequence>
<keyword evidence="2" id="KW-1185">Reference proteome</keyword>
<reference evidence="2" key="2">
    <citation type="submission" date="2015-01" db="EMBL/GenBank/DDBJ databases">
        <title>Evolutionary Origins and Diversification of the Mycorrhizal Mutualists.</title>
        <authorList>
            <consortium name="DOE Joint Genome Institute"/>
            <consortium name="Mycorrhizal Genomics Consortium"/>
            <person name="Kohler A."/>
            <person name="Kuo A."/>
            <person name="Nagy L.G."/>
            <person name="Floudas D."/>
            <person name="Copeland A."/>
            <person name="Barry K.W."/>
            <person name="Cichocki N."/>
            <person name="Veneault-Fourrey C."/>
            <person name="LaButti K."/>
            <person name="Lindquist E.A."/>
            <person name="Lipzen A."/>
            <person name="Lundell T."/>
            <person name="Morin E."/>
            <person name="Murat C."/>
            <person name="Riley R."/>
            <person name="Ohm R."/>
            <person name="Sun H."/>
            <person name="Tunlid A."/>
            <person name="Henrissat B."/>
            <person name="Grigoriev I.V."/>
            <person name="Hibbett D.S."/>
            <person name="Martin F."/>
        </authorList>
    </citation>
    <scope>NUCLEOTIDE SEQUENCE [LARGE SCALE GENOMIC DNA]</scope>
    <source>
        <strain evidence="2">441</strain>
    </source>
</reference>
<organism evidence="1 2">
    <name type="scientific">Pisolithus microcarpus 441</name>
    <dbReference type="NCBI Taxonomy" id="765257"/>
    <lineage>
        <taxon>Eukaryota</taxon>
        <taxon>Fungi</taxon>
        <taxon>Dikarya</taxon>
        <taxon>Basidiomycota</taxon>
        <taxon>Agaricomycotina</taxon>
        <taxon>Agaricomycetes</taxon>
        <taxon>Agaricomycetidae</taxon>
        <taxon>Boletales</taxon>
        <taxon>Sclerodermatineae</taxon>
        <taxon>Pisolithaceae</taxon>
        <taxon>Pisolithus</taxon>
    </lineage>
</organism>
<evidence type="ECO:0000313" key="2">
    <source>
        <dbReference type="Proteomes" id="UP000054018"/>
    </source>
</evidence>
<accession>A0A0C9XUI2</accession>
<dbReference type="HOGENOM" id="CLU_2559147_0_0_1"/>
<name>A0A0C9XUI2_9AGAM</name>
<evidence type="ECO:0000313" key="1">
    <source>
        <dbReference type="EMBL" id="KIK16015.1"/>
    </source>
</evidence>
<dbReference type="EMBL" id="KN833869">
    <property type="protein sequence ID" value="KIK16015.1"/>
    <property type="molecule type" value="Genomic_DNA"/>
</dbReference>
<dbReference type="AlphaFoldDB" id="A0A0C9XUI2"/>
<reference evidence="1 2" key="1">
    <citation type="submission" date="2014-04" db="EMBL/GenBank/DDBJ databases">
        <authorList>
            <consortium name="DOE Joint Genome Institute"/>
            <person name="Kuo A."/>
            <person name="Kohler A."/>
            <person name="Costa M.D."/>
            <person name="Nagy L.G."/>
            <person name="Floudas D."/>
            <person name="Copeland A."/>
            <person name="Barry K.W."/>
            <person name="Cichocki N."/>
            <person name="Veneault-Fourrey C."/>
            <person name="LaButti K."/>
            <person name="Lindquist E.A."/>
            <person name="Lipzen A."/>
            <person name="Lundell T."/>
            <person name="Morin E."/>
            <person name="Murat C."/>
            <person name="Sun H."/>
            <person name="Tunlid A."/>
            <person name="Henrissat B."/>
            <person name="Grigoriev I.V."/>
            <person name="Hibbett D.S."/>
            <person name="Martin F."/>
            <person name="Nordberg H.P."/>
            <person name="Cantor M.N."/>
            <person name="Hua S.X."/>
        </authorList>
    </citation>
    <scope>NUCLEOTIDE SEQUENCE [LARGE SCALE GENOMIC DNA]</scope>
    <source>
        <strain evidence="1 2">441</strain>
    </source>
</reference>
<dbReference type="Proteomes" id="UP000054018">
    <property type="component" value="Unassembled WGS sequence"/>
</dbReference>